<gene>
    <name evidence="2" type="ORF">ESU54_01040</name>
</gene>
<evidence type="ECO:0000313" key="3">
    <source>
        <dbReference type="Proteomes" id="UP000321497"/>
    </source>
</evidence>
<dbReference type="RefSeq" id="WP_111842965.1">
    <property type="nucleotide sequence ID" value="NZ_UEGI01000001.1"/>
</dbReference>
<keyword evidence="3" id="KW-1185">Reference proteome</keyword>
<dbReference type="EMBL" id="VORT01000001">
    <property type="protein sequence ID" value="TXD74809.1"/>
    <property type="molecule type" value="Genomic_DNA"/>
</dbReference>
<keyword evidence="1" id="KW-0732">Signal</keyword>
<proteinExistence type="predicted"/>
<comment type="caution">
    <text evidence="2">The sequence shown here is derived from an EMBL/GenBank/DDBJ whole genome shotgun (WGS) entry which is preliminary data.</text>
</comment>
<dbReference type="OrthoDB" id="1364277at2"/>
<dbReference type="Proteomes" id="UP000321497">
    <property type="component" value="Unassembled WGS sequence"/>
</dbReference>
<evidence type="ECO:0000256" key="1">
    <source>
        <dbReference type="SAM" id="SignalP"/>
    </source>
</evidence>
<evidence type="ECO:0000313" key="2">
    <source>
        <dbReference type="EMBL" id="TXD74809.1"/>
    </source>
</evidence>
<feature type="signal peptide" evidence="1">
    <location>
        <begin position="1"/>
        <end position="26"/>
    </location>
</feature>
<accession>A0A5C6Z3N6</accession>
<organism evidence="2 3">
    <name type="scientific">Aequorivita antarctica</name>
    <dbReference type="NCBI Taxonomy" id="153266"/>
    <lineage>
        <taxon>Bacteria</taxon>
        <taxon>Pseudomonadati</taxon>
        <taxon>Bacteroidota</taxon>
        <taxon>Flavobacteriia</taxon>
        <taxon>Flavobacteriales</taxon>
        <taxon>Flavobacteriaceae</taxon>
        <taxon>Aequorivita</taxon>
    </lineage>
</organism>
<evidence type="ECO:0008006" key="4">
    <source>
        <dbReference type="Google" id="ProtNLM"/>
    </source>
</evidence>
<sequence length="171" mass="19550">MKNLKKIVLLFTVTFLIVSFSNCGGAQDANNKKVFIENPPFNIADAYYQNWVAGIKEGGSGTNIHIAFSEMDSSVVIQNIYFRNHILEAKGNLNEPNKYVGYLKNDTQRDIVMDADPMKEGQNTLSKPFPFQLEENQAVVEYWYGGKKNYYKISSLLQKEMIPYPQQNPHE</sequence>
<name>A0A5C6Z3N6_9FLAO</name>
<reference evidence="2 3" key="1">
    <citation type="submission" date="2019-08" db="EMBL/GenBank/DDBJ databases">
        <title>Genome of Aequorivita antarctica SW49 (type strain).</title>
        <authorList>
            <person name="Bowman J.P."/>
        </authorList>
    </citation>
    <scope>NUCLEOTIDE SEQUENCE [LARGE SCALE GENOMIC DNA]</scope>
    <source>
        <strain evidence="2 3">SW49</strain>
    </source>
</reference>
<protein>
    <recommendedName>
        <fullName evidence="4">Lipoprotein</fullName>
    </recommendedName>
</protein>
<dbReference type="AlphaFoldDB" id="A0A5C6Z3N6"/>
<feature type="chain" id="PRO_5023003164" description="Lipoprotein" evidence="1">
    <location>
        <begin position="27"/>
        <end position="171"/>
    </location>
</feature>